<proteinExistence type="predicted"/>
<comment type="caution">
    <text evidence="2">The sequence shown here is derived from an EMBL/GenBank/DDBJ whole genome shotgun (WGS) entry which is preliminary data.</text>
</comment>
<reference evidence="2 3" key="1">
    <citation type="journal article" date="2021" name="Sci. Rep.">
        <title>The distribution of antibiotic resistance genes in chicken gut microbiota commensals.</title>
        <authorList>
            <person name="Juricova H."/>
            <person name="Matiasovicova J."/>
            <person name="Kubasova T."/>
            <person name="Cejkova D."/>
            <person name="Rychlik I."/>
        </authorList>
    </citation>
    <scope>NUCLEOTIDE SEQUENCE [LARGE SCALE GENOMIC DNA]</scope>
    <source>
        <strain evidence="2 3">An564</strain>
    </source>
</reference>
<protein>
    <submittedName>
        <fullName evidence="2">Zinc dependent phospholipase C family protein</fullName>
    </submittedName>
</protein>
<evidence type="ECO:0000313" key="2">
    <source>
        <dbReference type="EMBL" id="MBM6923301.1"/>
    </source>
</evidence>
<evidence type="ECO:0000313" key="3">
    <source>
        <dbReference type="Proteomes" id="UP000724149"/>
    </source>
</evidence>
<name>A0ABS2GMH9_9FIRM</name>
<organism evidence="2 3">
    <name type="scientific">Hydrogenoanaerobacterium saccharovorans</name>
    <dbReference type="NCBI Taxonomy" id="474960"/>
    <lineage>
        <taxon>Bacteria</taxon>
        <taxon>Bacillati</taxon>
        <taxon>Bacillota</taxon>
        <taxon>Clostridia</taxon>
        <taxon>Eubacteriales</taxon>
        <taxon>Oscillospiraceae</taxon>
        <taxon>Hydrogenoanaerobacterium</taxon>
    </lineage>
</organism>
<feature type="domain" description="Phospholipase C/D" evidence="1">
    <location>
        <begin position="5"/>
        <end position="156"/>
    </location>
</feature>
<dbReference type="InterPro" id="IPR029002">
    <property type="entry name" value="PLPC/GPLD1"/>
</dbReference>
<dbReference type="Proteomes" id="UP000724149">
    <property type="component" value="Unassembled WGS sequence"/>
</dbReference>
<dbReference type="EMBL" id="JACSNR010000005">
    <property type="protein sequence ID" value="MBM6923301.1"/>
    <property type="molecule type" value="Genomic_DNA"/>
</dbReference>
<gene>
    <name evidence="2" type="ORF">H9X81_06320</name>
</gene>
<evidence type="ECO:0000259" key="1">
    <source>
        <dbReference type="Pfam" id="PF00882"/>
    </source>
</evidence>
<keyword evidence="3" id="KW-1185">Reference proteome</keyword>
<dbReference type="RefSeq" id="WP_204720655.1">
    <property type="nucleotide sequence ID" value="NZ_JACSNR010000005.1"/>
</dbReference>
<dbReference type="Pfam" id="PF00882">
    <property type="entry name" value="Zn_dep_PLPC"/>
    <property type="match status" value="1"/>
</dbReference>
<sequence>MQKRSHKLLASALLANVQGFQSRRYELAFLLGSFQPDCNPLTYLKGSIRARLLGGHNFTNSRPYVLTRLQRLEQKDRWNLWNYYTLGKLTHYVADAFTFPHNEHWPDSLASHHVYETQLRIYLAEHLREYAFPDCSAEQLDLIPALEALHRQYLESRNSDLSRDTRFIVEATGLLMRCCPVG</sequence>
<accession>A0ABS2GMH9</accession>